<protein>
    <submittedName>
        <fullName evidence="6">Glutaminase A</fullName>
    </submittedName>
</protein>
<dbReference type="InterPro" id="IPR012341">
    <property type="entry name" value="6hp_glycosidase-like_sf"/>
</dbReference>
<evidence type="ECO:0000259" key="5">
    <source>
        <dbReference type="Pfam" id="PF17168"/>
    </source>
</evidence>
<evidence type="ECO:0000313" key="6">
    <source>
        <dbReference type="EMBL" id="CAA9323492.1"/>
    </source>
</evidence>
<dbReference type="Pfam" id="PF16334">
    <property type="entry name" value="DUF4964"/>
    <property type="match status" value="1"/>
</dbReference>
<reference evidence="6" key="1">
    <citation type="submission" date="2020-02" db="EMBL/GenBank/DDBJ databases">
        <authorList>
            <person name="Meier V. D."/>
        </authorList>
    </citation>
    <scope>NUCLEOTIDE SEQUENCE</scope>
    <source>
        <strain evidence="6">AVDCRST_MAG56</strain>
    </source>
</reference>
<feature type="domain" description="Glutaminase A central" evidence="4">
    <location>
        <begin position="481"/>
        <end position="817"/>
    </location>
</feature>
<evidence type="ECO:0000259" key="3">
    <source>
        <dbReference type="Pfam" id="PF16334"/>
    </source>
</evidence>
<dbReference type="InterPro" id="IPR032514">
    <property type="entry name" value="GtaA_central"/>
</dbReference>
<keyword evidence="2" id="KW-0732">Signal</keyword>
<organism evidence="6">
    <name type="scientific">uncultured Cytophagales bacterium</name>
    <dbReference type="NCBI Taxonomy" id="158755"/>
    <lineage>
        <taxon>Bacteria</taxon>
        <taxon>Pseudomonadati</taxon>
        <taxon>Bacteroidota</taxon>
        <taxon>Sphingobacteriia</taxon>
        <taxon>Sphingobacteriales</taxon>
        <taxon>environmental samples</taxon>
    </lineage>
</organism>
<evidence type="ECO:0000256" key="2">
    <source>
        <dbReference type="SAM" id="SignalP"/>
    </source>
</evidence>
<dbReference type="Gene3D" id="1.50.10.10">
    <property type="match status" value="1"/>
</dbReference>
<evidence type="ECO:0000256" key="1">
    <source>
        <dbReference type="SAM" id="Coils"/>
    </source>
</evidence>
<gene>
    <name evidence="6" type="ORF">AVDCRST_MAG56-7416</name>
</gene>
<name>A0A6J4L473_9SPHI</name>
<dbReference type="InterPro" id="IPR033433">
    <property type="entry name" value="GtaA_N"/>
</dbReference>
<dbReference type="GO" id="GO:0005975">
    <property type="term" value="P:carbohydrate metabolic process"/>
    <property type="evidence" value="ECO:0007669"/>
    <property type="project" value="InterPro"/>
</dbReference>
<dbReference type="Pfam" id="PF16335">
    <property type="entry name" value="GtaA_6_Hairpin"/>
    <property type="match status" value="1"/>
</dbReference>
<dbReference type="Pfam" id="PF17168">
    <property type="entry name" value="DUF5127"/>
    <property type="match status" value="1"/>
</dbReference>
<dbReference type="InterPro" id="IPR008979">
    <property type="entry name" value="Galactose-bd-like_sf"/>
</dbReference>
<dbReference type="InterPro" id="IPR032515">
    <property type="entry name" value="DUF4964"/>
</dbReference>
<feature type="coiled-coil region" evidence="1">
    <location>
        <begin position="444"/>
        <end position="471"/>
    </location>
</feature>
<dbReference type="EMBL" id="CADCTQ010000585">
    <property type="protein sequence ID" value="CAA9323492.1"/>
    <property type="molecule type" value="Genomic_DNA"/>
</dbReference>
<dbReference type="SUPFAM" id="SSF48208">
    <property type="entry name" value="Six-hairpin glycosidases"/>
    <property type="match status" value="1"/>
</dbReference>
<proteinExistence type="predicted"/>
<sequence length="827" mass="91529">MRKTTLWLLPLFLCPLLPGVAQEFRPPAVPLVTIDPYTSVWSFADQLHADPTRHWTGRPQQMTGLIRVDGKTYQFMGKTPPPVNVLAPTVEKTAYASRYTTQAPAAQWMQPAFADAAWQTGAGDYGSQSDNKTRWETPEIWVRREFEVKDPSVNNLLLQVRHDDDVNVYLNGVPVYSCAPCVSSPYRTIPVPAAARQTLKKGRNVLALHCKNTGGPGFVDAGLVDEGKETTVPTATQESVRVTATGSAYTFAAGGARLTATFTSPLLMDNLETFSRPVAYLTFDTQSGDGKPHDVQVYFGATPEWAVHSHFQPVTWSRGEAGDVQWLRTGTESQPVLVRRGDDVRIDWGYFYLAAPKAGGGQMVVAEASAARRQFSQTGKLSGPDDRRMPRPANEQMVELATVLTPGRVGPNVVSQHLLIGYDDLSSVQYFGQTLPAWWRKDGKATMNDALQSAEKDYAALLQTCRQFDEALQAEARQAGGAEYAQLCALAYRQAIAAHKLVAGPGGVPLFFSKENFSNGSIGTVDVTYPSAPLFLRYNPVLLRGMLEPIFYYSESGKWTKPFAAHDVGTYPQANGQTYSEDMPVEESGNMLILTAAVVQAEGKPDYARQHWPTLTTWAGYLEKEGFDPANQLSTDDFAGHLARNANLSVKAILGLACYGKLAGQLGDAQTATKYQTLARDMARRWMQLAGDGDHYSLTFEGKGTWSQKYNLVWDKLLKLDVFPPEVARQEIAYYLTKQQPYGLPLDSRKTYTKSDWIIWTATIADSPGDFRKLVLPVYRYVNETPSRIPVSDWHETTDGKAVGFRARSVVGGYFIKMLEKKWQKGN</sequence>
<evidence type="ECO:0000259" key="4">
    <source>
        <dbReference type="Pfam" id="PF16335"/>
    </source>
</evidence>
<dbReference type="PANTHER" id="PTHR31987">
    <property type="entry name" value="GLUTAMINASE A-RELATED"/>
    <property type="match status" value="1"/>
</dbReference>
<dbReference type="InterPro" id="IPR052743">
    <property type="entry name" value="Glutaminase_GtaA"/>
</dbReference>
<keyword evidence="1" id="KW-0175">Coiled coil</keyword>
<dbReference type="InterPro" id="IPR008928">
    <property type="entry name" value="6-hairpin_glycosidase_sf"/>
</dbReference>
<accession>A0A6J4L473</accession>
<feature type="domain" description="DUF4964" evidence="3">
    <location>
        <begin position="21"/>
        <end position="80"/>
    </location>
</feature>
<dbReference type="Gene3D" id="2.60.120.260">
    <property type="entry name" value="Galactose-binding domain-like"/>
    <property type="match status" value="1"/>
</dbReference>
<dbReference type="SUPFAM" id="SSF49785">
    <property type="entry name" value="Galactose-binding domain-like"/>
    <property type="match status" value="1"/>
</dbReference>
<feature type="chain" id="PRO_5026959694" evidence="2">
    <location>
        <begin position="24"/>
        <end position="827"/>
    </location>
</feature>
<feature type="domain" description="Glutaminase A N-terminal" evidence="5">
    <location>
        <begin position="245"/>
        <end position="474"/>
    </location>
</feature>
<feature type="signal peptide" evidence="2">
    <location>
        <begin position="1"/>
        <end position="23"/>
    </location>
</feature>
<dbReference type="AlphaFoldDB" id="A0A6J4L473"/>
<dbReference type="PANTHER" id="PTHR31987:SF1">
    <property type="entry name" value="GLUTAMINASE A"/>
    <property type="match status" value="1"/>
</dbReference>